<dbReference type="PROSITE" id="PS00480">
    <property type="entry name" value="CITRATE_SYNTHASE"/>
    <property type="match status" value="1"/>
</dbReference>
<dbReference type="InterPro" id="IPR002020">
    <property type="entry name" value="Citrate_synthase"/>
</dbReference>
<dbReference type="PANTHER" id="PTHR11739">
    <property type="entry name" value="CITRATE SYNTHASE"/>
    <property type="match status" value="1"/>
</dbReference>
<dbReference type="PRINTS" id="PR00143">
    <property type="entry name" value="CITRTSNTHASE"/>
</dbReference>
<dbReference type="InterPro" id="IPR036969">
    <property type="entry name" value="Citrate_synthase_sf"/>
</dbReference>
<dbReference type="InterPro" id="IPR019810">
    <property type="entry name" value="Citrate_synthase_AS"/>
</dbReference>
<keyword evidence="3" id="KW-0808">Transferase</keyword>
<dbReference type="FunFam" id="1.10.580.10:FF:000001">
    <property type="entry name" value="Citrate synthase"/>
    <property type="match status" value="1"/>
</dbReference>
<dbReference type="PANTHER" id="PTHR11739:SF8">
    <property type="entry name" value="CITRATE SYNTHASE, MITOCHONDRIAL"/>
    <property type="match status" value="1"/>
</dbReference>
<keyword evidence="5" id="KW-1185">Reference proteome</keyword>
<comment type="similarity">
    <text evidence="3">Belongs to the citrate synthase family.</text>
</comment>
<name>A0A914LYL0_MELIC</name>
<dbReference type="AlphaFoldDB" id="A0A914LYL0"/>
<dbReference type="GO" id="GO:0046912">
    <property type="term" value="F:acyltransferase activity, acyl groups converted into alkyl on transfer"/>
    <property type="evidence" value="ECO:0007669"/>
    <property type="project" value="InterPro"/>
</dbReference>
<protein>
    <recommendedName>
        <fullName evidence="3">Citrate synthase</fullName>
    </recommendedName>
</protein>
<organism evidence="5 6">
    <name type="scientific">Meloidogyne incognita</name>
    <name type="common">Southern root-knot nematode worm</name>
    <name type="synonym">Oxyuris incognita</name>
    <dbReference type="NCBI Taxonomy" id="6306"/>
    <lineage>
        <taxon>Eukaryota</taxon>
        <taxon>Metazoa</taxon>
        <taxon>Ecdysozoa</taxon>
        <taxon>Nematoda</taxon>
        <taxon>Chromadorea</taxon>
        <taxon>Rhabditida</taxon>
        <taxon>Tylenchina</taxon>
        <taxon>Tylenchomorpha</taxon>
        <taxon>Tylenchoidea</taxon>
        <taxon>Meloidogynidae</taxon>
        <taxon>Meloidogyninae</taxon>
        <taxon>Meloidogyne</taxon>
        <taxon>Meloidogyne incognita group</taxon>
    </lineage>
</organism>
<evidence type="ECO:0000256" key="4">
    <source>
        <dbReference type="SAM" id="MobiDB-lite"/>
    </source>
</evidence>
<dbReference type="WBParaSite" id="Minc3s00932g19011">
    <property type="protein sequence ID" value="Minc3s00932g19011"/>
    <property type="gene ID" value="Minc3s00932g19011"/>
</dbReference>
<evidence type="ECO:0000313" key="5">
    <source>
        <dbReference type="Proteomes" id="UP000887563"/>
    </source>
</evidence>
<comment type="subcellular location">
    <subcellularLocation>
        <location evidence="1">Mitochondrion matrix</location>
    </subcellularLocation>
</comment>
<dbReference type="GO" id="GO:0006099">
    <property type="term" value="P:tricarboxylic acid cycle"/>
    <property type="evidence" value="ECO:0007669"/>
    <property type="project" value="TreeGrafter"/>
</dbReference>
<feature type="region of interest" description="Disordered" evidence="4">
    <location>
        <begin position="544"/>
        <end position="563"/>
    </location>
</feature>
<dbReference type="Pfam" id="PF00285">
    <property type="entry name" value="Citrate_synt"/>
    <property type="match status" value="2"/>
</dbReference>
<evidence type="ECO:0000256" key="2">
    <source>
        <dbReference type="ARBA" id="ARBA00011738"/>
    </source>
</evidence>
<dbReference type="Gene3D" id="1.10.580.10">
    <property type="entry name" value="Citrate Synthase, domain 1"/>
    <property type="match status" value="3"/>
</dbReference>
<dbReference type="GO" id="GO:0005759">
    <property type="term" value="C:mitochondrial matrix"/>
    <property type="evidence" value="ECO:0007669"/>
    <property type="project" value="UniProtKB-SubCell"/>
</dbReference>
<proteinExistence type="inferred from homology"/>
<evidence type="ECO:0000256" key="3">
    <source>
        <dbReference type="RuleBase" id="RU000441"/>
    </source>
</evidence>
<dbReference type="Proteomes" id="UP000887563">
    <property type="component" value="Unplaced"/>
</dbReference>
<evidence type="ECO:0000313" key="6">
    <source>
        <dbReference type="WBParaSite" id="Minc3s00932g19011"/>
    </source>
</evidence>
<dbReference type="InterPro" id="IPR016142">
    <property type="entry name" value="Citrate_synth-like_lrg_a-sub"/>
</dbReference>
<dbReference type="SUPFAM" id="SSF48256">
    <property type="entry name" value="Citrate synthase"/>
    <property type="match status" value="2"/>
</dbReference>
<accession>A0A914LYL0</accession>
<reference evidence="6" key="1">
    <citation type="submission" date="2022-11" db="UniProtKB">
        <authorList>
            <consortium name="WormBaseParasite"/>
        </authorList>
    </citation>
    <scope>IDENTIFICATION</scope>
</reference>
<comment type="subunit">
    <text evidence="2">Homodimer.</text>
</comment>
<sequence length="563" mass="62183">MSVAGITLRNNFFLFKNLVNFSSTHYYSVVADYSTNLKEVLAKKIPEHNKKVAEFRKGYGDAIVQSVTVDMIYGGMRSLKAMVCETSVLDPDEGIRFRGYSIPECQDKLPKAAGGSEPLPEGIWWLLCTGDFPDQKQVNAISKEWAARADLPDHVAQLLETTPPNLHPMAQFVAAIAALQTESKFAQAYSKGVAKSTYWEYTYEDSMNLLAKLPTIAATIYRNLYREGTSVGVIDVNKDWSANFCSMLGYTDPVFVELMRLYLVIHSDHEGGNVSAHTCHLVGSALSDPYLSFSAAMSGLAGPLHGLANQEGGNLYREGTSVGVIDVNKDWSANFCSMLGYTDPVFVELMRLYLVIHSDHEGGNVSAHTCHLVGSALSDPYLSFSAAMSGLAGPLHGLANQEVLVFLTKLVGEVGHDYSEEELKRWVWDHLKSGKVVPGYGHAVLRKTDPRYTCQREFALKHLPKDPLFKLVSDLYKITPNILLEQGKAKNPWPNVDAHSGVLLQYFGMKEMSYYTVLFGVSRALGCLSQMIWARGMGLPLERPKSHSTEGLMKLAKTAKGEK</sequence>
<dbReference type="GO" id="GO:0005975">
    <property type="term" value="P:carbohydrate metabolic process"/>
    <property type="evidence" value="ECO:0007669"/>
    <property type="project" value="TreeGrafter"/>
</dbReference>
<evidence type="ECO:0000256" key="1">
    <source>
        <dbReference type="ARBA" id="ARBA00004305"/>
    </source>
</evidence>
<dbReference type="NCBIfam" id="NF007128">
    <property type="entry name" value="PRK09569.1"/>
    <property type="match status" value="1"/>
</dbReference>